<evidence type="ECO:0000259" key="1">
    <source>
        <dbReference type="Pfam" id="PF21818"/>
    </source>
</evidence>
<sequence length="152" mass="17482">MKQLAIIPCGRKKIWDIDSTKGPTEVKDAYISVLHRLCEQYAEMFCNQWVVLSAKHGYLLPHDIVPDNYDLTFGMKKELSVITEEELLVQIEQKGLMNYDQVIALTGKKYQPIIENTFGTDIKIHYPLLGTKGIGEMQQRLKYAIEKNISLH</sequence>
<evidence type="ECO:0000313" key="2">
    <source>
        <dbReference type="EMBL" id="GGM19967.1"/>
    </source>
</evidence>
<dbReference type="Pfam" id="PF21818">
    <property type="entry name" value="DUF6884"/>
    <property type="match status" value="1"/>
</dbReference>
<dbReference type="RefSeq" id="WP_117152863.1">
    <property type="nucleotide sequence ID" value="NZ_BMLG01000001.1"/>
</dbReference>
<organism evidence="2 3">
    <name type="scientific">Paraliobacillus quinghaiensis</name>
    <dbReference type="NCBI Taxonomy" id="470815"/>
    <lineage>
        <taxon>Bacteria</taxon>
        <taxon>Bacillati</taxon>
        <taxon>Bacillota</taxon>
        <taxon>Bacilli</taxon>
        <taxon>Bacillales</taxon>
        <taxon>Bacillaceae</taxon>
        <taxon>Paraliobacillus</taxon>
    </lineage>
</organism>
<reference evidence="2" key="2">
    <citation type="submission" date="2020-09" db="EMBL/GenBank/DDBJ databases">
        <authorList>
            <person name="Sun Q."/>
            <person name="Zhou Y."/>
        </authorList>
    </citation>
    <scope>NUCLEOTIDE SEQUENCE</scope>
    <source>
        <strain evidence="2">CGMCC 1.6333</strain>
    </source>
</reference>
<accession>A0A917WQ06</accession>
<dbReference type="OrthoDB" id="2364857at2"/>
<dbReference type="Proteomes" id="UP000618460">
    <property type="component" value="Unassembled WGS sequence"/>
</dbReference>
<dbReference type="InterPro" id="IPR049251">
    <property type="entry name" value="DUF6884"/>
</dbReference>
<keyword evidence="3" id="KW-1185">Reference proteome</keyword>
<comment type="caution">
    <text evidence="2">The sequence shown here is derived from an EMBL/GenBank/DDBJ whole genome shotgun (WGS) entry which is preliminary data.</text>
</comment>
<dbReference type="EMBL" id="BMLG01000001">
    <property type="protein sequence ID" value="GGM19967.1"/>
    <property type="molecule type" value="Genomic_DNA"/>
</dbReference>
<gene>
    <name evidence="2" type="primary">yfjM</name>
    <name evidence="2" type="ORF">GCM10011351_02260</name>
</gene>
<protein>
    <recommendedName>
        <fullName evidence="1">DUF6884 domain-containing protein</fullName>
    </recommendedName>
</protein>
<proteinExistence type="predicted"/>
<name>A0A917WQ06_9BACI</name>
<dbReference type="AlphaFoldDB" id="A0A917WQ06"/>
<feature type="domain" description="DUF6884" evidence="1">
    <location>
        <begin position="20"/>
        <end position="141"/>
    </location>
</feature>
<evidence type="ECO:0000313" key="3">
    <source>
        <dbReference type="Proteomes" id="UP000618460"/>
    </source>
</evidence>
<reference evidence="2" key="1">
    <citation type="journal article" date="2014" name="Int. J. Syst. Evol. Microbiol.">
        <title>Complete genome sequence of Corynebacterium casei LMG S-19264T (=DSM 44701T), isolated from a smear-ripened cheese.</title>
        <authorList>
            <consortium name="US DOE Joint Genome Institute (JGI-PGF)"/>
            <person name="Walter F."/>
            <person name="Albersmeier A."/>
            <person name="Kalinowski J."/>
            <person name="Ruckert C."/>
        </authorList>
    </citation>
    <scope>NUCLEOTIDE SEQUENCE</scope>
    <source>
        <strain evidence="2">CGMCC 1.6333</strain>
    </source>
</reference>